<accession>A0AAE3KSF7</accession>
<dbReference type="Proteomes" id="UP001204144">
    <property type="component" value="Unassembled WGS sequence"/>
</dbReference>
<dbReference type="AlphaFoldDB" id="A0AAE3KSF7"/>
<dbReference type="InterPro" id="IPR016919">
    <property type="entry name" value="UCP029416_PTP"/>
</dbReference>
<dbReference type="SUPFAM" id="SSF52788">
    <property type="entry name" value="Phosphotyrosine protein phosphatases I"/>
    <property type="match status" value="1"/>
</dbReference>
<protein>
    <submittedName>
        <fullName evidence="1">Protein tyrosine phosphatase</fullName>
    </submittedName>
</protein>
<dbReference type="Gene3D" id="3.40.50.2300">
    <property type="match status" value="1"/>
</dbReference>
<dbReference type="RefSeq" id="WP_255036846.1">
    <property type="nucleotide sequence ID" value="NZ_RJUF01000019.1"/>
</dbReference>
<gene>
    <name evidence="1" type="ORF">EGI31_08830</name>
</gene>
<comment type="caution">
    <text evidence="1">The sequence shown here is derived from an EMBL/GenBank/DDBJ whole genome shotgun (WGS) entry which is preliminary data.</text>
</comment>
<dbReference type="PIRSF" id="PIRSF029416">
    <property type="entry name" value="UCP029416_PTP"/>
    <property type="match status" value="1"/>
</dbReference>
<name>A0AAE3KSF7_9BACT</name>
<sequence>MEKLLFVCSRNKRRSLTAETIYRDNTVYDVKSCGTNTGARVKITAGLIGWADKIIFMEKRHKELASKSFGDSLAKKQIYVLNIKDVYEYLDSKLVDKLKLKMADLNLII</sequence>
<organism evidence="1 2">
    <name type="scientific">Lacihabitans soyangensis</name>
    <dbReference type="NCBI Taxonomy" id="869394"/>
    <lineage>
        <taxon>Bacteria</taxon>
        <taxon>Pseudomonadati</taxon>
        <taxon>Bacteroidota</taxon>
        <taxon>Cytophagia</taxon>
        <taxon>Cytophagales</taxon>
        <taxon>Leadbetterellaceae</taxon>
        <taxon>Lacihabitans</taxon>
    </lineage>
</organism>
<proteinExistence type="predicted"/>
<dbReference type="InterPro" id="IPR036196">
    <property type="entry name" value="Ptyr_pPase_sf"/>
</dbReference>
<evidence type="ECO:0000313" key="2">
    <source>
        <dbReference type="Proteomes" id="UP001204144"/>
    </source>
</evidence>
<evidence type="ECO:0000313" key="1">
    <source>
        <dbReference type="EMBL" id="MCP9763058.1"/>
    </source>
</evidence>
<reference evidence="1 2" key="1">
    <citation type="submission" date="2018-11" db="EMBL/GenBank/DDBJ databases">
        <title>Novel bacteria species description.</title>
        <authorList>
            <person name="Han J.-H."/>
        </authorList>
    </citation>
    <scope>NUCLEOTIDE SEQUENCE [LARGE SCALE GENOMIC DNA]</scope>
    <source>
        <strain evidence="1 2">KCTC23259</strain>
    </source>
</reference>
<keyword evidence="2" id="KW-1185">Reference proteome</keyword>
<dbReference type="EMBL" id="RJUF01000019">
    <property type="protein sequence ID" value="MCP9763058.1"/>
    <property type="molecule type" value="Genomic_DNA"/>
</dbReference>